<dbReference type="EMBL" id="FIZX01000001">
    <property type="protein sequence ID" value="CZF80030.1"/>
    <property type="molecule type" value="Genomic_DNA"/>
</dbReference>
<dbReference type="Proteomes" id="UP000071641">
    <property type="component" value="Unassembled WGS sequence"/>
</dbReference>
<organism evidence="2 3">
    <name type="scientific">Grimontia celer</name>
    <dbReference type="NCBI Taxonomy" id="1796497"/>
    <lineage>
        <taxon>Bacteria</taxon>
        <taxon>Pseudomonadati</taxon>
        <taxon>Pseudomonadota</taxon>
        <taxon>Gammaproteobacteria</taxon>
        <taxon>Vibrionales</taxon>
        <taxon>Vibrionaceae</taxon>
        <taxon>Grimontia</taxon>
    </lineage>
</organism>
<feature type="chain" id="PRO_5007281873" description="Capsular polysaccharide synthesis enzyme CpsB" evidence="1">
    <location>
        <begin position="23"/>
        <end position="410"/>
    </location>
</feature>
<dbReference type="STRING" id="1796497.GCE9029_01805"/>
<evidence type="ECO:0000313" key="3">
    <source>
        <dbReference type="Proteomes" id="UP000071641"/>
    </source>
</evidence>
<name>A0A128F0T2_9GAMM</name>
<keyword evidence="3" id="KW-1185">Reference proteome</keyword>
<proteinExistence type="predicted"/>
<dbReference type="AlphaFoldDB" id="A0A128F0T2"/>
<dbReference type="OrthoDB" id="5913083at2"/>
<sequence>MNIPKKTLIALALLGTNSWVLAGENNGFTTESGIKITPLLDAYYEYNDNVGRYSTSESPDSSSALIAKPGVMFESDRNGNKYQVAYQLSSGYYFDSDVDDFLDHTFTTNSFVQINQRSGIGFNYTYLKSHEARGTGILAGDQLATIATEPAKFSLHNANFTHVYGTDDATGRLESNLRYENKKYNNYRDLTGAGLATLSTKFKDYDQVAGALAFYYKVFPATELLLEVDVTDRHYKLGDPISGNTQDNLDAYFLIGTKWDITGKTTGKLRIGLQDKNYDDEAREDFNGFSWDLDLVWEPLTYSTIAVSAAQIAIDPDQGNNFINQTSFAANWKHFWLSRVYSDIAIGLLHDDYSQSTRKDDLMSSSFYLGYAFREDTEIKAGWRFEDNDSSIDTNSYRQNVWYLGTNLVF</sequence>
<keyword evidence="1" id="KW-0732">Signal</keyword>
<evidence type="ECO:0000313" key="2">
    <source>
        <dbReference type="EMBL" id="CZF80030.1"/>
    </source>
</evidence>
<protein>
    <recommendedName>
        <fullName evidence="4">Capsular polysaccharide synthesis enzyme CpsB</fullName>
    </recommendedName>
</protein>
<dbReference type="RefSeq" id="WP_062662759.1">
    <property type="nucleotide sequence ID" value="NZ_FIZX01000001.1"/>
</dbReference>
<accession>A0A128F0T2</accession>
<feature type="signal peptide" evidence="1">
    <location>
        <begin position="1"/>
        <end position="22"/>
    </location>
</feature>
<evidence type="ECO:0000256" key="1">
    <source>
        <dbReference type="SAM" id="SignalP"/>
    </source>
</evidence>
<dbReference type="InterPro" id="IPR018759">
    <property type="entry name" value="BBP2_2"/>
</dbReference>
<evidence type="ECO:0008006" key="4">
    <source>
        <dbReference type="Google" id="ProtNLM"/>
    </source>
</evidence>
<dbReference type="Pfam" id="PF10082">
    <property type="entry name" value="BBP2_2"/>
    <property type="match status" value="1"/>
</dbReference>
<gene>
    <name evidence="2" type="ORF">GCE9029_01805</name>
</gene>
<reference evidence="3" key="1">
    <citation type="submission" date="2016-02" db="EMBL/GenBank/DDBJ databases">
        <authorList>
            <person name="Rodrigo-Torres Lidia"/>
            <person name="Arahal R.David."/>
        </authorList>
    </citation>
    <scope>NUCLEOTIDE SEQUENCE [LARGE SCALE GENOMIC DNA]</scope>
    <source>
        <strain evidence="3">CECT 9029</strain>
    </source>
</reference>